<dbReference type="InterPro" id="IPR047676">
    <property type="entry name" value="FxLYD_dom"/>
</dbReference>
<keyword evidence="2" id="KW-0812">Transmembrane</keyword>
<proteinExistence type="predicted"/>
<dbReference type="PROSITE" id="PS50005">
    <property type="entry name" value="TPR"/>
    <property type="match status" value="1"/>
</dbReference>
<dbReference type="InterPro" id="IPR011990">
    <property type="entry name" value="TPR-like_helical_dom_sf"/>
</dbReference>
<accession>A0A6C0G2H9</accession>
<protein>
    <submittedName>
        <fullName evidence="3">Uncharacterized protein</fullName>
    </submittedName>
</protein>
<reference evidence="3 4" key="1">
    <citation type="submission" date="2020-01" db="EMBL/GenBank/DDBJ databases">
        <title>Paenibacillus sp. nov., isolated from tomato rhizosphere.</title>
        <authorList>
            <person name="Weon H.-Y."/>
            <person name="Lee S.A."/>
        </authorList>
    </citation>
    <scope>NUCLEOTIDE SEQUENCE [LARGE SCALE GENOMIC DNA]</scope>
    <source>
        <strain evidence="3 4">12200R-189</strain>
    </source>
</reference>
<evidence type="ECO:0000313" key="3">
    <source>
        <dbReference type="EMBL" id="QHT61524.1"/>
    </source>
</evidence>
<keyword evidence="4" id="KW-1185">Reference proteome</keyword>
<keyword evidence="2" id="KW-0472">Membrane</keyword>
<dbReference type="SMART" id="SM00028">
    <property type="entry name" value="TPR"/>
    <property type="match status" value="2"/>
</dbReference>
<dbReference type="RefSeq" id="WP_162357963.1">
    <property type="nucleotide sequence ID" value="NZ_CP048209.1"/>
</dbReference>
<dbReference type="KEGG" id="plyc:GXP70_17160"/>
<evidence type="ECO:0000256" key="1">
    <source>
        <dbReference type="PROSITE-ProRule" id="PRU00339"/>
    </source>
</evidence>
<name>A0A6C0G2H9_9BACL</name>
<feature type="transmembrane region" description="Helical" evidence="2">
    <location>
        <begin position="101"/>
        <end position="121"/>
    </location>
</feature>
<dbReference type="EMBL" id="CP048209">
    <property type="protein sequence ID" value="QHT61524.1"/>
    <property type="molecule type" value="Genomic_DNA"/>
</dbReference>
<evidence type="ECO:0000256" key="2">
    <source>
        <dbReference type="SAM" id="Phobius"/>
    </source>
</evidence>
<organism evidence="3 4">
    <name type="scientific">Paenibacillus lycopersici</name>
    <dbReference type="NCBI Taxonomy" id="2704462"/>
    <lineage>
        <taxon>Bacteria</taxon>
        <taxon>Bacillati</taxon>
        <taxon>Bacillota</taxon>
        <taxon>Bacilli</taxon>
        <taxon>Bacillales</taxon>
        <taxon>Paenibacillaceae</taxon>
        <taxon>Paenibacillus</taxon>
    </lineage>
</organism>
<keyword evidence="1" id="KW-0802">TPR repeat</keyword>
<gene>
    <name evidence="3" type="ORF">GXP70_17160</name>
</gene>
<dbReference type="SUPFAM" id="SSF48452">
    <property type="entry name" value="TPR-like"/>
    <property type="match status" value="1"/>
</dbReference>
<dbReference type="Proteomes" id="UP000476064">
    <property type="component" value="Chromosome"/>
</dbReference>
<dbReference type="Gene3D" id="1.25.40.10">
    <property type="entry name" value="Tetratricopeptide repeat domain"/>
    <property type="match status" value="1"/>
</dbReference>
<feature type="repeat" description="TPR" evidence="1">
    <location>
        <begin position="129"/>
        <end position="162"/>
    </location>
</feature>
<dbReference type="AlphaFoldDB" id="A0A6C0G2H9"/>
<sequence length="441" mass="47876">MFCTQCGGTIAASSRFCNHCGAKVPEESASPAAPAAPAAEAEWQAGMQETAAAAAVEYRREHDLVEAGAVGVHRLPAPPLTNPEAILPAQQAKKRARSWTYLLPISSLLIVAIAGAGDYLYQQQQSQRANELLHAGEALALKGKYAEAKTKFEQALALRPEHAVLLNDSALLADVMKLDASLQAADTEAQKKQYEPAIRDIRDLRATIAARDGAVYKKLGSQAAAKEEAFVVGQVKDGIAAQKTVNELLPLLDTLKPYSGSDAKNALKDVKQKIVDISYEQSSSALQSRNFEKALSIVEGALKQDEQNGKLLGLKKTIEAKRQAFEDAERQRIQQAIEASTREDMNNRTNGVQLVSIHAGLDAYGYFAIQGEVKNAATRPISSVTVYYDLKDANGSVLYSDTVYATPYYLAVGDKASFSNSYYYDGSMYSVTVTRMEWQLI</sequence>
<keyword evidence="2" id="KW-1133">Transmembrane helix</keyword>
<dbReference type="NCBIfam" id="NF038353">
    <property type="entry name" value="FxLYD_dom"/>
    <property type="match status" value="1"/>
</dbReference>
<dbReference type="InterPro" id="IPR019734">
    <property type="entry name" value="TPR_rpt"/>
</dbReference>
<evidence type="ECO:0000313" key="4">
    <source>
        <dbReference type="Proteomes" id="UP000476064"/>
    </source>
</evidence>